<dbReference type="Proteomes" id="UP000238642">
    <property type="component" value="Unassembled WGS sequence"/>
</dbReference>
<keyword evidence="6" id="KW-0106">Calcium</keyword>
<dbReference type="GO" id="GO:0005737">
    <property type="term" value="C:cytoplasm"/>
    <property type="evidence" value="ECO:0007669"/>
    <property type="project" value="TreeGrafter"/>
</dbReference>
<keyword evidence="3" id="KW-0479">Metal-binding</keyword>
<dbReference type="InterPro" id="IPR017850">
    <property type="entry name" value="Alkaline_phosphatase_core_sf"/>
</dbReference>
<evidence type="ECO:0000313" key="8">
    <source>
        <dbReference type="EMBL" id="PRD54005.1"/>
    </source>
</evidence>
<evidence type="ECO:0000313" key="9">
    <source>
        <dbReference type="Proteomes" id="UP000238642"/>
    </source>
</evidence>
<gene>
    <name evidence="8" type="ORF">C5749_10915</name>
</gene>
<reference evidence="8 9" key="1">
    <citation type="submission" date="2018-02" db="EMBL/GenBank/DDBJ databases">
        <title>The draft genome of Sphingobacterium gobiense H7.</title>
        <authorList>
            <person name="Li L."/>
            <person name="Liu L."/>
            <person name="Zhang X."/>
            <person name="Wang T."/>
            <person name="Liang L."/>
        </authorList>
    </citation>
    <scope>NUCLEOTIDE SEQUENCE [LARGE SCALE GENOMIC DNA]</scope>
    <source>
        <strain evidence="8 9">ACCC 05757</strain>
    </source>
</reference>
<dbReference type="PANTHER" id="PTHR45953:SF1">
    <property type="entry name" value="IDURONATE 2-SULFATASE"/>
    <property type="match status" value="1"/>
</dbReference>
<dbReference type="PANTHER" id="PTHR45953">
    <property type="entry name" value="IDURONATE 2-SULFATASE"/>
    <property type="match status" value="1"/>
</dbReference>
<dbReference type="CDD" id="cd16030">
    <property type="entry name" value="iduronate-2-sulfatase"/>
    <property type="match status" value="1"/>
</dbReference>
<dbReference type="InterPro" id="IPR000917">
    <property type="entry name" value="Sulfatase_N"/>
</dbReference>
<dbReference type="OrthoDB" id="9789742at2"/>
<organism evidence="8 9">
    <name type="scientific">Sphingobacterium gobiense</name>
    <dbReference type="NCBI Taxonomy" id="1382456"/>
    <lineage>
        <taxon>Bacteria</taxon>
        <taxon>Pseudomonadati</taxon>
        <taxon>Bacteroidota</taxon>
        <taxon>Sphingobacteriia</taxon>
        <taxon>Sphingobacteriales</taxon>
        <taxon>Sphingobacteriaceae</taxon>
        <taxon>Sphingobacterium</taxon>
    </lineage>
</organism>
<evidence type="ECO:0000256" key="5">
    <source>
        <dbReference type="ARBA" id="ARBA00022801"/>
    </source>
</evidence>
<sequence length="494" mass="55251">MNRQTYLLIAASTVLSLLLSAQEKKPNILFILVDDLRPAIGAYGDSVAITPNIDKLAAQGFRFEQAYSNQAVCAPSRFNLLLGSRSTSSGIYGFGQNFRDYYPDAVTLPQHFKQHGYHSESMGKVFHIGHGTYVDEQSWSVPHHKELVIEYVDPASKAMGFTREEALFSNQEARGLPRGFAWESPDVADDAYADGRVAQRAVDRLRELKAQPNQPFFLAVGFARPHLPFSVPEKYWALYDESNLRLPTHRVRPEGAPPYAVKYGVEIDQYTPIPENVTEAAFPDSLTLKLIHGYYAGVSYVDTQIGKVLDELSALGLDQNTIVVLWGDHGYMLGDMGMWTKHVNYELANHIPLIISAPGMVQSGTHTAQLTETVDIYPTLVELAGLPVPKVSQPLDGLSMVPVLKNPEVRIRDHAYHSFPRGGRLGRAIRTDRYRMVEWKKIGETTGTAEYELYDYQHGPREVKNIAKEHQDVLQALQAILARHPAPMRERGAP</sequence>
<dbReference type="AlphaFoldDB" id="A0A2S9JLH3"/>
<dbReference type="Gene3D" id="3.40.720.10">
    <property type="entry name" value="Alkaline Phosphatase, subunit A"/>
    <property type="match status" value="1"/>
</dbReference>
<feature type="domain" description="Sulfatase N-terminal" evidence="7">
    <location>
        <begin position="26"/>
        <end position="385"/>
    </location>
</feature>
<dbReference type="InterPro" id="IPR035874">
    <property type="entry name" value="IDS"/>
</dbReference>
<evidence type="ECO:0000256" key="4">
    <source>
        <dbReference type="ARBA" id="ARBA00022729"/>
    </source>
</evidence>
<keyword evidence="4" id="KW-0732">Signal</keyword>
<dbReference type="RefSeq" id="WP_105725958.1">
    <property type="nucleotide sequence ID" value="NZ_PVBS01000002.1"/>
</dbReference>
<comment type="caution">
    <text evidence="8">The sequence shown here is derived from an EMBL/GenBank/DDBJ whole genome shotgun (WGS) entry which is preliminary data.</text>
</comment>
<keyword evidence="5" id="KW-0378">Hydrolase</keyword>
<comment type="cofactor">
    <cofactor evidence="1">
        <name>Ca(2+)</name>
        <dbReference type="ChEBI" id="CHEBI:29108"/>
    </cofactor>
</comment>
<dbReference type="EMBL" id="PVBS01000002">
    <property type="protein sequence ID" value="PRD54005.1"/>
    <property type="molecule type" value="Genomic_DNA"/>
</dbReference>
<dbReference type="GO" id="GO:0004423">
    <property type="term" value="F:iduronate-2-sulfatase activity"/>
    <property type="evidence" value="ECO:0007669"/>
    <property type="project" value="InterPro"/>
</dbReference>
<evidence type="ECO:0000256" key="3">
    <source>
        <dbReference type="ARBA" id="ARBA00022723"/>
    </source>
</evidence>
<evidence type="ECO:0000256" key="6">
    <source>
        <dbReference type="ARBA" id="ARBA00022837"/>
    </source>
</evidence>
<accession>A0A2S9JLH3</accession>
<evidence type="ECO:0000259" key="7">
    <source>
        <dbReference type="Pfam" id="PF00884"/>
    </source>
</evidence>
<evidence type="ECO:0000256" key="2">
    <source>
        <dbReference type="ARBA" id="ARBA00008779"/>
    </source>
</evidence>
<name>A0A2S9JLH3_9SPHI</name>
<proteinExistence type="inferred from homology"/>
<dbReference type="GO" id="GO:0046872">
    <property type="term" value="F:metal ion binding"/>
    <property type="evidence" value="ECO:0007669"/>
    <property type="project" value="UniProtKB-KW"/>
</dbReference>
<evidence type="ECO:0000256" key="1">
    <source>
        <dbReference type="ARBA" id="ARBA00001913"/>
    </source>
</evidence>
<protein>
    <submittedName>
        <fullName evidence="8">Iduronate-2-sulfatase</fullName>
    </submittedName>
</protein>
<comment type="similarity">
    <text evidence="2">Belongs to the sulfatase family.</text>
</comment>
<keyword evidence="9" id="KW-1185">Reference proteome</keyword>
<dbReference type="SUPFAM" id="SSF53649">
    <property type="entry name" value="Alkaline phosphatase-like"/>
    <property type="match status" value="1"/>
</dbReference>
<dbReference type="Pfam" id="PF00884">
    <property type="entry name" value="Sulfatase"/>
    <property type="match status" value="1"/>
</dbReference>